<feature type="region of interest" description="Disordered" evidence="1">
    <location>
        <begin position="1"/>
        <end position="34"/>
    </location>
</feature>
<dbReference type="AlphaFoldDB" id="A0AA39RVZ5"/>
<protein>
    <submittedName>
        <fullName evidence="2">Uncharacterized protein</fullName>
    </submittedName>
</protein>
<evidence type="ECO:0000313" key="3">
    <source>
        <dbReference type="Proteomes" id="UP001168877"/>
    </source>
</evidence>
<comment type="caution">
    <text evidence="2">The sequence shown here is derived from an EMBL/GenBank/DDBJ whole genome shotgun (WGS) entry which is preliminary data.</text>
</comment>
<evidence type="ECO:0000313" key="2">
    <source>
        <dbReference type="EMBL" id="KAK0581179.1"/>
    </source>
</evidence>
<reference evidence="2" key="2">
    <citation type="submission" date="2023-06" db="EMBL/GenBank/DDBJ databases">
        <authorList>
            <person name="Swenson N.G."/>
            <person name="Wegrzyn J.L."/>
            <person name="Mcevoy S.L."/>
        </authorList>
    </citation>
    <scope>NUCLEOTIDE SEQUENCE</scope>
    <source>
        <strain evidence="2">NS2018</strain>
        <tissue evidence="2">Leaf</tissue>
    </source>
</reference>
<dbReference type="Proteomes" id="UP001168877">
    <property type="component" value="Unassembled WGS sequence"/>
</dbReference>
<evidence type="ECO:0000256" key="1">
    <source>
        <dbReference type="SAM" id="MobiDB-lite"/>
    </source>
</evidence>
<gene>
    <name evidence="2" type="ORF">LWI29_011041</name>
</gene>
<accession>A0AA39RVZ5</accession>
<name>A0AA39RVZ5_ACESA</name>
<feature type="compositionally biased region" description="Polar residues" evidence="1">
    <location>
        <begin position="7"/>
        <end position="28"/>
    </location>
</feature>
<proteinExistence type="predicted"/>
<sequence length="83" mass="8596">MNDPKDSSSTNPTSGTQGSNDPLSTQGPNDPFFVHHSDNLTAVLVSPKLSGGNYNTGSLTGIAPQANLTGPVIEEEDWIGTPT</sequence>
<keyword evidence="3" id="KW-1185">Reference proteome</keyword>
<dbReference type="EMBL" id="JAUESC010000384">
    <property type="protein sequence ID" value="KAK0581179.1"/>
    <property type="molecule type" value="Genomic_DNA"/>
</dbReference>
<reference evidence="2" key="1">
    <citation type="journal article" date="2022" name="Plant J.">
        <title>Strategies of tolerance reflected in two North American maple genomes.</title>
        <authorList>
            <person name="McEvoy S.L."/>
            <person name="Sezen U.U."/>
            <person name="Trouern-Trend A."/>
            <person name="McMahon S.M."/>
            <person name="Schaberg P.G."/>
            <person name="Yang J."/>
            <person name="Wegrzyn J.L."/>
            <person name="Swenson N.G."/>
        </authorList>
    </citation>
    <scope>NUCLEOTIDE SEQUENCE</scope>
    <source>
        <strain evidence="2">NS2018</strain>
    </source>
</reference>
<organism evidence="2 3">
    <name type="scientific">Acer saccharum</name>
    <name type="common">Sugar maple</name>
    <dbReference type="NCBI Taxonomy" id="4024"/>
    <lineage>
        <taxon>Eukaryota</taxon>
        <taxon>Viridiplantae</taxon>
        <taxon>Streptophyta</taxon>
        <taxon>Embryophyta</taxon>
        <taxon>Tracheophyta</taxon>
        <taxon>Spermatophyta</taxon>
        <taxon>Magnoliopsida</taxon>
        <taxon>eudicotyledons</taxon>
        <taxon>Gunneridae</taxon>
        <taxon>Pentapetalae</taxon>
        <taxon>rosids</taxon>
        <taxon>malvids</taxon>
        <taxon>Sapindales</taxon>
        <taxon>Sapindaceae</taxon>
        <taxon>Hippocastanoideae</taxon>
        <taxon>Acereae</taxon>
        <taxon>Acer</taxon>
    </lineage>
</organism>